<dbReference type="AlphaFoldDB" id="A0A835UE20"/>
<evidence type="ECO:0000256" key="5">
    <source>
        <dbReference type="ARBA" id="ARBA00022670"/>
    </source>
</evidence>
<dbReference type="SUPFAM" id="SSF53187">
    <property type="entry name" value="Zn-dependent exopeptidases"/>
    <property type="match status" value="1"/>
</dbReference>
<comment type="subcellular location">
    <subcellularLocation>
        <location evidence="2">Apical cell membrane</location>
    </subcellularLocation>
</comment>
<proteinExistence type="inferred from homology"/>
<evidence type="ECO:0000256" key="13">
    <source>
        <dbReference type="ARBA" id="ARBA00059290"/>
    </source>
</evidence>
<accession>A0A835UE20</accession>
<dbReference type="Gene3D" id="3.50.30.30">
    <property type="match status" value="1"/>
</dbReference>
<evidence type="ECO:0000259" key="18">
    <source>
        <dbReference type="Pfam" id="PF04253"/>
    </source>
</evidence>
<evidence type="ECO:0000259" key="19">
    <source>
        <dbReference type="Pfam" id="PF04389"/>
    </source>
</evidence>
<dbReference type="InterPro" id="IPR003137">
    <property type="entry name" value="PA_domain"/>
</dbReference>
<evidence type="ECO:0000256" key="3">
    <source>
        <dbReference type="ARBA" id="ARBA00005634"/>
    </source>
</evidence>
<evidence type="ECO:0000256" key="6">
    <source>
        <dbReference type="ARBA" id="ARBA00022723"/>
    </source>
</evidence>
<dbReference type="InterPro" id="IPR036757">
    <property type="entry name" value="TFR-like_dimer_dom_sf"/>
</dbReference>
<sequence>MKQVKLKLEQQSAISHSRKAIKLHACYAATATLALILFLIFRFPACSPSKSAYHSLFLSLSSNDSVARHLLALIRRPHVAGSEANAAAASYVLETLSSATIPVHIVSYDVLLSYPVHRSLSLSSSPSLPAVEFDLVQEIYPSDPSATAAAEVLPTFHAYARSGAATGQVVYANYGRVEDFAALRSRGVEVAGNVVLARYGKIYRGDIVRNAHLAGAVAAIVYTDAKDYSGRVRPWFPDGLWLPPSGVQVGSTYRGLGDLTTPGWASIEGCERVDAEEAVASELTPAIPSLPVSSRDAEEILKTIGGQVAPADWQGADGAPLYHLGPGPGFVDLIYLGNETIMKIQNVVAVIEGKDEPDRYVILGNHRDAWTFGAVDPNSGTASLLEVAQRFLNCKKRGWRPRRSIVLCNWDAEEYSLVSDPSLSPCGDFSSFSCDCYVRSVFLSLNKPSLQLGSTEWVEDNRAILASRAVAYINVDSAVSGPGFHASSTPQLDEMLKEVSKEVQDPDNSSQSLFQSWVASDHPLIGRLGGAGTDFAAFVQHVGIPSIDLSFGEGYPVYHSMYDDFLWMQLYGDPLFHRHVAAANIWGLVALKLADEEFLPFDYMSYASELQENVGVFEREAVGFSISFAPLCNAIEELKKASAKVSNQRKDLEKMGWMAKWKKDPSKVRELNDRLLMTERALTSREGLSGRPWYKHLIYGPSQYNDYESKSFPGIDDALENAKKLNTSESRRLLQHEVWRVARAISQASLVLSGELK</sequence>
<evidence type="ECO:0000256" key="4">
    <source>
        <dbReference type="ARBA" id="ARBA00022438"/>
    </source>
</evidence>
<dbReference type="PANTHER" id="PTHR10404">
    <property type="entry name" value="N-ACETYLATED-ALPHA-LINKED ACIDIC DIPEPTIDASE"/>
    <property type="match status" value="1"/>
</dbReference>
<dbReference type="SUPFAM" id="SSF47672">
    <property type="entry name" value="Transferrin receptor-like dimerisation domain"/>
    <property type="match status" value="1"/>
</dbReference>
<keyword evidence="7" id="KW-0378">Hydrolase</keyword>
<feature type="domain" description="PA" evidence="17">
    <location>
        <begin position="166"/>
        <end position="227"/>
    </location>
</feature>
<evidence type="ECO:0000256" key="10">
    <source>
        <dbReference type="ARBA" id="ARBA00023049"/>
    </source>
</evidence>
<evidence type="ECO:0000259" key="17">
    <source>
        <dbReference type="Pfam" id="PF02225"/>
    </source>
</evidence>
<dbReference type="FunFam" id="3.50.30.30:FF:000008">
    <property type="entry name" value="Glutamate carboxypeptidase 2"/>
    <property type="match status" value="1"/>
</dbReference>
<comment type="similarity">
    <text evidence="3">Belongs to the peptidase M28 family. M28B subfamily.</text>
</comment>
<dbReference type="PANTHER" id="PTHR10404:SF46">
    <property type="entry name" value="VACUOLAR PROTEIN SORTING-ASSOCIATED PROTEIN 70"/>
    <property type="match status" value="1"/>
</dbReference>
<dbReference type="Gene3D" id="1.20.930.40">
    <property type="entry name" value="Transferrin receptor-like, dimerisation domain"/>
    <property type="match status" value="1"/>
</dbReference>
<evidence type="ECO:0000256" key="16">
    <source>
        <dbReference type="SAM" id="Phobius"/>
    </source>
</evidence>
<evidence type="ECO:0000256" key="12">
    <source>
        <dbReference type="ARBA" id="ARBA00023180"/>
    </source>
</evidence>
<gene>
    <name evidence="20" type="ORF">HPP92_022677</name>
</gene>
<evidence type="ECO:0000313" key="20">
    <source>
        <dbReference type="EMBL" id="KAG0459549.1"/>
    </source>
</evidence>
<dbReference type="GO" id="GO:0004180">
    <property type="term" value="F:carboxypeptidase activity"/>
    <property type="evidence" value="ECO:0007669"/>
    <property type="project" value="TreeGrafter"/>
</dbReference>
<feature type="domain" description="Peptidase M28" evidence="19">
    <location>
        <begin position="346"/>
        <end position="565"/>
    </location>
</feature>
<keyword evidence="5" id="KW-0645">Protease</keyword>
<comment type="function">
    <text evidence="13">Aminopeptidase with broad substrate specificity. Has lower activity with substrates that have Asp or Glu in the P2' position, or Pro in the P3' position. Lacks activity with substrates that have both Pro in the P3' position and Asp or Glu in the P2' position. Lacks carboxypeptidase activity. Lacks dipeptidyl-peptidase IV type activity.</text>
</comment>
<dbReference type="FunFam" id="3.40.630.10:FF:000101">
    <property type="entry name" value="N-acetylated alpha-linked acidic dipeptidase like 1"/>
    <property type="match status" value="1"/>
</dbReference>
<keyword evidence="16" id="KW-1133">Transmembrane helix</keyword>
<dbReference type="InterPro" id="IPR007484">
    <property type="entry name" value="Peptidase_M28"/>
</dbReference>
<comment type="cofactor">
    <cofactor evidence="1">
        <name>Zn(2+)</name>
        <dbReference type="ChEBI" id="CHEBI:29105"/>
    </cofactor>
</comment>
<evidence type="ECO:0000256" key="7">
    <source>
        <dbReference type="ARBA" id="ARBA00022801"/>
    </source>
</evidence>
<dbReference type="FunFam" id="1.20.930.40:FF:000001">
    <property type="entry name" value="N-acetylated-alpha-linked acidic dipeptidase 2"/>
    <property type="match status" value="1"/>
</dbReference>
<evidence type="ECO:0000256" key="14">
    <source>
        <dbReference type="ARBA" id="ARBA00068168"/>
    </source>
</evidence>
<dbReference type="GO" id="GO:0008237">
    <property type="term" value="F:metallopeptidase activity"/>
    <property type="evidence" value="ECO:0007669"/>
    <property type="project" value="UniProtKB-KW"/>
</dbReference>
<dbReference type="OrthoDB" id="5841748at2759"/>
<dbReference type="CDD" id="cd08022">
    <property type="entry name" value="M28_PSMA_like"/>
    <property type="match status" value="1"/>
</dbReference>
<dbReference type="SUPFAM" id="SSF52025">
    <property type="entry name" value="PA domain"/>
    <property type="match status" value="1"/>
</dbReference>
<dbReference type="GO" id="GO:0046872">
    <property type="term" value="F:metal ion binding"/>
    <property type="evidence" value="ECO:0007669"/>
    <property type="project" value="UniProtKB-KW"/>
</dbReference>
<dbReference type="InterPro" id="IPR039373">
    <property type="entry name" value="Peptidase_M28B"/>
</dbReference>
<keyword evidence="6" id="KW-0479">Metal-binding</keyword>
<keyword evidence="4" id="KW-0031">Aminopeptidase</keyword>
<feature type="transmembrane region" description="Helical" evidence="16">
    <location>
        <begin position="21"/>
        <end position="41"/>
    </location>
</feature>
<evidence type="ECO:0000256" key="1">
    <source>
        <dbReference type="ARBA" id="ARBA00001947"/>
    </source>
</evidence>
<dbReference type="Pfam" id="PF04389">
    <property type="entry name" value="Peptidase_M28"/>
    <property type="match status" value="1"/>
</dbReference>
<dbReference type="CDD" id="cd02121">
    <property type="entry name" value="PA_GCPII_like"/>
    <property type="match status" value="1"/>
</dbReference>
<evidence type="ECO:0000256" key="2">
    <source>
        <dbReference type="ARBA" id="ARBA00004221"/>
    </source>
</evidence>
<dbReference type="Pfam" id="PF02225">
    <property type="entry name" value="PA"/>
    <property type="match status" value="1"/>
</dbReference>
<dbReference type="GO" id="GO:0006508">
    <property type="term" value="P:proteolysis"/>
    <property type="evidence" value="ECO:0007669"/>
    <property type="project" value="UniProtKB-KW"/>
</dbReference>
<organism evidence="20 21">
    <name type="scientific">Vanilla planifolia</name>
    <name type="common">Vanilla</name>
    <dbReference type="NCBI Taxonomy" id="51239"/>
    <lineage>
        <taxon>Eukaryota</taxon>
        <taxon>Viridiplantae</taxon>
        <taxon>Streptophyta</taxon>
        <taxon>Embryophyta</taxon>
        <taxon>Tracheophyta</taxon>
        <taxon>Spermatophyta</taxon>
        <taxon>Magnoliopsida</taxon>
        <taxon>Liliopsida</taxon>
        <taxon>Asparagales</taxon>
        <taxon>Orchidaceae</taxon>
        <taxon>Vanilloideae</taxon>
        <taxon>Vanilleae</taxon>
        <taxon>Vanilla</taxon>
    </lineage>
</organism>
<keyword evidence="16" id="KW-0472">Membrane</keyword>
<dbReference type="Pfam" id="PF04253">
    <property type="entry name" value="TFR_dimer"/>
    <property type="match status" value="1"/>
</dbReference>
<dbReference type="InterPro" id="IPR046450">
    <property type="entry name" value="PA_dom_sf"/>
</dbReference>
<keyword evidence="10" id="KW-0482">Metalloprotease</keyword>
<keyword evidence="11" id="KW-1015">Disulfide bond</keyword>
<evidence type="ECO:0000256" key="11">
    <source>
        <dbReference type="ARBA" id="ARBA00023157"/>
    </source>
</evidence>
<evidence type="ECO:0000256" key="8">
    <source>
        <dbReference type="ARBA" id="ARBA00022833"/>
    </source>
</evidence>
<dbReference type="EMBL" id="JADCNM010000012">
    <property type="protein sequence ID" value="KAG0459549.1"/>
    <property type="molecule type" value="Genomic_DNA"/>
</dbReference>
<name>A0A835UE20_VANPL</name>
<keyword evidence="12" id="KW-0325">Glycoprotein</keyword>
<dbReference type="InterPro" id="IPR007365">
    <property type="entry name" value="TFR-like_dimer_dom"/>
</dbReference>
<keyword evidence="16" id="KW-0812">Transmembrane</keyword>
<dbReference type="GO" id="GO:0004177">
    <property type="term" value="F:aminopeptidase activity"/>
    <property type="evidence" value="ECO:0007669"/>
    <property type="project" value="UniProtKB-KW"/>
</dbReference>
<comment type="caution">
    <text evidence="20">The sequence shown here is derived from an EMBL/GenBank/DDBJ whole genome shotgun (WGS) entry which is preliminary data.</text>
</comment>
<dbReference type="Gene3D" id="3.40.630.10">
    <property type="entry name" value="Zn peptidases"/>
    <property type="match status" value="1"/>
</dbReference>
<protein>
    <recommendedName>
        <fullName evidence="14">Aminopeptidase NAALADL1</fullName>
    </recommendedName>
    <alternativeName>
        <fullName evidence="15">N-acetylated-alpha-linked acidic dipeptidase-like protein</fullName>
    </alternativeName>
</protein>
<feature type="domain" description="Transferrin receptor-like dimerisation" evidence="18">
    <location>
        <begin position="626"/>
        <end position="752"/>
    </location>
</feature>
<evidence type="ECO:0000256" key="9">
    <source>
        <dbReference type="ARBA" id="ARBA00022837"/>
    </source>
</evidence>
<evidence type="ECO:0000256" key="15">
    <source>
        <dbReference type="ARBA" id="ARBA00081462"/>
    </source>
</evidence>
<evidence type="ECO:0000313" key="21">
    <source>
        <dbReference type="Proteomes" id="UP000639772"/>
    </source>
</evidence>
<keyword evidence="8" id="KW-0862">Zinc</keyword>
<reference evidence="20 21" key="1">
    <citation type="journal article" date="2020" name="Nat. Food">
        <title>A phased Vanilla planifolia genome enables genetic improvement of flavour and production.</title>
        <authorList>
            <person name="Hasing T."/>
            <person name="Tang H."/>
            <person name="Brym M."/>
            <person name="Khazi F."/>
            <person name="Huang T."/>
            <person name="Chambers A.H."/>
        </authorList>
    </citation>
    <scope>NUCLEOTIDE SEQUENCE [LARGE SCALE GENOMIC DNA]</scope>
    <source>
        <tissue evidence="20">Leaf</tissue>
    </source>
</reference>
<dbReference type="GO" id="GO:0016324">
    <property type="term" value="C:apical plasma membrane"/>
    <property type="evidence" value="ECO:0007669"/>
    <property type="project" value="UniProtKB-SubCell"/>
</dbReference>
<keyword evidence="9" id="KW-0106">Calcium</keyword>
<dbReference type="Proteomes" id="UP000639772">
    <property type="component" value="Chromosome 12"/>
</dbReference>